<evidence type="ECO:0000256" key="2">
    <source>
        <dbReference type="ARBA" id="ARBA00005228"/>
    </source>
</evidence>
<accession>A0A934KF60</accession>
<dbReference type="Gene3D" id="3.40.50.1820">
    <property type="entry name" value="alpha/beta hydrolase"/>
    <property type="match status" value="1"/>
</dbReference>
<comment type="catalytic activity">
    <reaction evidence="1">
        <text>Hydrolysis of Pro-|-Xaa &gt;&gt; Ala-|-Xaa in oligopeptides.</text>
        <dbReference type="EC" id="3.4.21.26"/>
    </reaction>
</comment>
<protein>
    <recommendedName>
        <fullName evidence="3">prolyl oligopeptidase</fullName>
        <ecNumber evidence="3">3.4.21.26</ecNumber>
    </recommendedName>
</protein>
<keyword evidence="5" id="KW-0378">Hydrolase</keyword>
<keyword evidence="6" id="KW-0720">Serine protease</keyword>
<evidence type="ECO:0000313" key="9">
    <source>
        <dbReference type="EMBL" id="MBJ7604424.1"/>
    </source>
</evidence>
<dbReference type="PRINTS" id="PR00862">
    <property type="entry name" value="PROLIGOPTASE"/>
</dbReference>
<sequence>MPLPPGKPGREAAEVIHGVTVSDPFRHFEAGAEPAVRSWVAEQNRRTRELLGASSRRAELANRLQELLSLGALGRSLMRGEQRFFTRRDAGQDQASLYVMGGSGVERCLVDPAPLTADHTSSLDWWAPSEDGSLICFGVSEGGSEDSTLHLLETAGGRWLPDSIPHCKLAAVSFEPGSAALLYTRYPAPGSVAAGEEQYHRHVWRHVLGTAAEQDVRVFGESLAATDYPDSISISADGRWTVIEVQQGWDHNQVFLRDGGGDFLPIFGDLPHRLHAWFEGNRLVGLTNLAAPNYRLVDIDPEQPNLESWQELVAESEHVLLEAAFARSTLILHHLVDATSRLSLHRPDGAWERELALPDFSTVSGLGAHNSSFGVPITVEGFLSPPRVIEAASGHLLAELPTPLLEYPVRQEWLRSADGTRFPVFLIGRLSDRGQVLLTGYGGFNVSRTPQWWPSVVPFLESGGLVVAATLRGGGEFGEAWHRAGRLEQKQNVFDDFIAAAEWLISQGLCSPSELGIMGGSNGGLLVGAAMTQRPDLFGAVVCRVPLLDMVRYERFRVARLWAAEYGSASDPEQFRWLHAYSPYHHVSEGVQYPAALFFTAAEDSRVDPMHALKMTGRLQSVGAQAWLRVEERAGHGQGKPVSKLVKEEADVWTFLALKLRCPAAAPAAE</sequence>
<dbReference type="PANTHER" id="PTHR42881:SF2">
    <property type="entry name" value="PROLYL ENDOPEPTIDASE"/>
    <property type="match status" value="1"/>
</dbReference>
<dbReference type="Gene3D" id="2.130.10.120">
    <property type="entry name" value="Prolyl oligopeptidase, N-terminal domain"/>
    <property type="match status" value="1"/>
</dbReference>
<organism evidence="9 10">
    <name type="scientific">Candidatus Dormiibacter inghamiae</name>
    <dbReference type="NCBI Taxonomy" id="3127013"/>
    <lineage>
        <taxon>Bacteria</taxon>
        <taxon>Bacillati</taxon>
        <taxon>Candidatus Dormiibacterota</taxon>
        <taxon>Candidatus Dormibacteria</taxon>
        <taxon>Candidatus Dormibacterales</taxon>
        <taxon>Candidatus Dormibacteraceae</taxon>
        <taxon>Candidatus Dormiibacter</taxon>
    </lineage>
</organism>
<evidence type="ECO:0000256" key="4">
    <source>
        <dbReference type="ARBA" id="ARBA00022670"/>
    </source>
</evidence>
<comment type="caution">
    <text evidence="9">The sequence shown here is derived from an EMBL/GenBank/DDBJ whole genome shotgun (WGS) entry which is preliminary data.</text>
</comment>
<evidence type="ECO:0000259" key="7">
    <source>
        <dbReference type="Pfam" id="PF00326"/>
    </source>
</evidence>
<dbReference type="InterPro" id="IPR051167">
    <property type="entry name" value="Prolyl_oligopep/macrocyclase"/>
</dbReference>
<evidence type="ECO:0000259" key="8">
    <source>
        <dbReference type="Pfam" id="PF02897"/>
    </source>
</evidence>
<dbReference type="InterPro" id="IPR001375">
    <property type="entry name" value="Peptidase_S9_cat"/>
</dbReference>
<dbReference type="InterPro" id="IPR029058">
    <property type="entry name" value="AB_hydrolase_fold"/>
</dbReference>
<feature type="domain" description="Peptidase S9A N-terminal" evidence="8">
    <location>
        <begin position="9"/>
        <end position="390"/>
    </location>
</feature>
<dbReference type="GO" id="GO:0006508">
    <property type="term" value="P:proteolysis"/>
    <property type="evidence" value="ECO:0007669"/>
    <property type="project" value="UniProtKB-KW"/>
</dbReference>
<dbReference type="PROSITE" id="PS00708">
    <property type="entry name" value="PRO_ENDOPEP_SER"/>
    <property type="match status" value="1"/>
</dbReference>
<gene>
    <name evidence="9" type="ORF">JF888_14765</name>
</gene>
<evidence type="ECO:0000256" key="3">
    <source>
        <dbReference type="ARBA" id="ARBA00011897"/>
    </source>
</evidence>
<dbReference type="Pfam" id="PF00326">
    <property type="entry name" value="Peptidase_S9"/>
    <property type="match status" value="1"/>
</dbReference>
<reference evidence="9 10" key="1">
    <citation type="submission" date="2020-10" db="EMBL/GenBank/DDBJ databases">
        <title>Ca. Dormibacterota MAGs.</title>
        <authorList>
            <person name="Montgomery K."/>
        </authorList>
    </citation>
    <scope>NUCLEOTIDE SEQUENCE [LARGE SCALE GENOMIC DNA]</scope>
    <source>
        <strain evidence="9">SC8811_S16_3</strain>
    </source>
</reference>
<dbReference type="EMBL" id="JAEKNQ010000057">
    <property type="protein sequence ID" value="MBJ7604424.1"/>
    <property type="molecule type" value="Genomic_DNA"/>
</dbReference>
<dbReference type="InterPro" id="IPR002470">
    <property type="entry name" value="Peptidase_S9A"/>
</dbReference>
<dbReference type="Pfam" id="PF02897">
    <property type="entry name" value="Peptidase_S9_N"/>
    <property type="match status" value="1"/>
</dbReference>
<proteinExistence type="inferred from homology"/>
<dbReference type="InterPro" id="IPR023302">
    <property type="entry name" value="Pept_S9A_N"/>
</dbReference>
<name>A0A934KF60_9BACT</name>
<evidence type="ECO:0000256" key="5">
    <source>
        <dbReference type="ARBA" id="ARBA00022801"/>
    </source>
</evidence>
<dbReference type="PANTHER" id="PTHR42881">
    <property type="entry name" value="PROLYL ENDOPEPTIDASE"/>
    <property type="match status" value="1"/>
</dbReference>
<dbReference type="GO" id="GO:0005829">
    <property type="term" value="C:cytosol"/>
    <property type="evidence" value="ECO:0007669"/>
    <property type="project" value="TreeGrafter"/>
</dbReference>
<comment type="similarity">
    <text evidence="2">Belongs to the peptidase S9A family.</text>
</comment>
<dbReference type="InterPro" id="IPR002471">
    <property type="entry name" value="Pept_S9_AS"/>
</dbReference>
<dbReference type="GO" id="GO:0004252">
    <property type="term" value="F:serine-type endopeptidase activity"/>
    <property type="evidence" value="ECO:0007669"/>
    <property type="project" value="UniProtKB-EC"/>
</dbReference>
<evidence type="ECO:0000256" key="1">
    <source>
        <dbReference type="ARBA" id="ARBA00001070"/>
    </source>
</evidence>
<evidence type="ECO:0000313" key="10">
    <source>
        <dbReference type="Proteomes" id="UP000620075"/>
    </source>
</evidence>
<dbReference type="GO" id="GO:0070012">
    <property type="term" value="F:oligopeptidase activity"/>
    <property type="evidence" value="ECO:0007669"/>
    <property type="project" value="TreeGrafter"/>
</dbReference>
<dbReference type="Proteomes" id="UP000620075">
    <property type="component" value="Unassembled WGS sequence"/>
</dbReference>
<dbReference type="SUPFAM" id="SSF50993">
    <property type="entry name" value="Peptidase/esterase 'gauge' domain"/>
    <property type="match status" value="1"/>
</dbReference>
<evidence type="ECO:0000256" key="6">
    <source>
        <dbReference type="ARBA" id="ARBA00022825"/>
    </source>
</evidence>
<feature type="domain" description="Peptidase S9 prolyl oligopeptidase catalytic" evidence="7">
    <location>
        <begin position="459"/>
        <end position="658"/>
    </location>
</feature>
<dbReference type="SUPFAM" id="SSF53474">
    <property type="entry name" value="alpha/beta-Hydrolases"/>
    <property type="match status" value="1"/>
</dbReference>
<keyword evidence="4" id="KW-0645">Protease</keyword>
<dbReference type="RefSeq" id="WP_338182045.1">
    <property type="nucleotide sequence ID" value="NZ_JAEKNQ010000057.1"/>
</dbReference>
<dbReference type="EC" id="3.4.21.26" evidence="3"/>
<dbReference type="AlphaFoldDB" id="A0A934KF60"/>